<organism evidence="1 2">
    <name type="scientific">Acidithiobacillus ferrivorans</name>
    <dbReference type="NCBI Taxonomy" id="160808"/>
    <lineage>
        <taxon>Bacteria</taxon>
        <taxon>Pseudomonadati</taxon>
        <taxon>Pseudomonadota</taxon>
        <taxon>Acidithiobacillia</taxon>
        <taxon>Acidithiobacillales</taxon>
        <taxon>Acidithiobacillaceae</taxon>
        <taxon>Acidithiobacillus</taxon>
    </lineage>
</organism>
<gene>
    <name evidence="1" type="ORF">BBC27_07780</name>
</gene>
<protein>
    <submittedName>
        <fullName evidence="1">Uncharacterized protein</fullName>
    </submittedName>
</protein>
<dbReference type="EMBL" id="MASQ01000065">
    <property type="protein sequence ID" value="OCB03453.1"/>
    <property type="molecule type" value="Genomic_DNA"/>
</dbReference>
<name>A0A1B9C0L8_9PROT</name>
<accession>A0A1B9C0L8</accession>
<comment type="caution">
    <text evidence="1">The sequence shown here is derived from an EMBL/GenBank/DDBJ whole genome shotgun (WGS) entry which is preliminary data.</text>
</comment>
<dbReference type="AlphaFoldDB" id="A0A1B9C0L8"/>
<evidence type="ECO:0000313" key="1">
    <source>
        <dbReference type="EMBL" id="OCB03453.1"/>
    </source>
</evidence>
<evidence type="ECO:0000313" key="2">
    <source>
        <dbReference type="Proteomes" id="UP000093129"/>
    </source>
</evidence>
<dbReference type="Proteomes" id="UP000093129">
    <property type="component" value="Unassembled WGS sequence"/>
</dbReference>
<reference evidence="1 2" key="1">
    <citation type="submission" date="2016-07" db="EMBL/GenBank/DDBJ databases">
        <title>Draft genome of a psychrotolerant acidophile Acidithiobacillus ferrivorans strain YL15.</title>
        <authorList>
            <person name="Peng T."/>
            <person name="Ma L."/>
            <person name="Nan M."/>
            <person name="An N."/>
            <person name="Wang M."/>
            <person name="Qiu G."/>
            <person name="Zeng W."/>
        </authorList>
    </citation>
    <scope>NUCLEOTIDE SEQUENCE [LARGE SCALE GENOMIC DNA]</scope>
    <source>
        <strain evidence="1 2">YL15</strain>
    </source>
</reference>
<dbReference type="RefSeq" id="WP_065412833.1">
    <property type="nucleotide sequence ID" value="NZ_MASQ01000065.1"/>
</dbReference>
<proteinExistence type="predicted"/>
<sequence length="64" mass="6700">MSDDSALYFAVPGGLRDALADDELPDDRLSVGALWAVERKVAPADGAHAQVGGRRALLPVEILA</sequence>